<evidence type="ECO:0000259" key="8">
    <source>
        <dbReference type="PROSITE" id="PS50850"/>
    </source>
</evidence>
<dbReference type="RefSeq" id="WP_163119512.1">
    <property type="nucleotide sequence ID" value="NZ_CP047588.1"/>
</dbReference>
<feature type="transmembrane region" description="Helical" evidence="7">
    <location>
        <begin position="204"/>
        <end position="227"/>
    </location>
</feature>
<feature type="transmembrane region" description="Helical" evidence="7">
    <location>
        <begin position="100"/>
        <end position="120"/>
    </location>
</feature>
<dbReference type="CDD" id="cd17472">
    <property type="entry name" value="MFS_YajR_like"/>
    <property type="match status" value="1"/>
</dbReference>
<dbReference type="PROSITE" id="PS50850">
    <property type="entry name" value="MFS"/>
    <property type="match status" value="1"/>
</dbReference>
<feature type="domain" description="Major facilitator superfamily (MFS) profile" evidence="8">
    <location>
        <begin position="8"/>
        <end position="385"/>
    </location>
</feature>
<dbReference type="SUPFAM" id="SSF103473">
    <property type="entry name" value="MFS general substrate transporter"/>
    <property type="match status" value="1"/>
</dbReference>
<keyword evidence="5 7" id="KW-1133">Transmembrane helix</keyword>
<evidence type="ECO:0000313" key="10">
    <source>
        <dbReference type="Proteomes" id="UP000502958"/>
    </source>
</evidence>
<feature type="transmembrane region" description="Helical" evidence="7">
    <location>
        <begin position="132"/>
        <end position="154"/>
    </location>
</feature>
<dbReference type="PANTHER" id="PTHR23517">
    <property type="entry name" value="RESISTANCE PROTEIN MDTM, PUTATIVE-RELATED-RELATED"/>
    <property type="match status" value="1"/>
</dbReference>
<dbReference type="InterPro" id="IPR050171">
    <property type="entry name" value="MFS_Transporters"/>
</dbReference>
<evidence type="ECO:0000256" key="3">
    <source>
        <dbReference type="ARBA" id="ARBA00022475"/>
    </source>
</evidence>
<evidence type="ECO:0000313" key="9">
    <source>
        <dbReference type="EMBL" id="QIE02150.1"/>
    </source>
</evidence>
<organism evidence="9 10">
    <name type="scientific">Buchnera aphidicola subsp. Uroleucon sonchi</name>
    <dbReference type="NCBI Taxonomy" id="118118"/>
    <lineage>
        <taxon>Bacteria</taxon>
        <taxon>Pseudomonadati</taxon>
        <taxon>Pseudomonadota</taxon>
        <taxon>Gammaproteobacteria</taxon>
        <taxon>Enterobacterales</taxon>
        <taxon>Erwiniaceae</taxon>
        <taxon>Buchnera</taxon>
    </lineage>
</organism>
<proteinExistence type="predicted"/>
<keyword evidence="2" id="KW-0813">Transport</keyword>
<dbReference type="GO" id="GO:0022857">
    <property type="term" value="F:transmembrane transporter activity"/>
    <property type="evidence" value="ECO:0007669"/>
    <property type="project" value="InterPro"/>
</dbReference>
<feature type="transmembrane region" description="Helical" evidence="7">
    <location>
        <begin position="278"/>
        <end position="296"/>
    </location>
</feature>
<protein>
    <submittedName>
        <fullName evidence="9">MFS transporter</fullName>
    </submittedName>
</protein>
<feature type="transmembrane region" description="Helical" evidence="7">
    <location>
        <begin position="362"/>
        <end position="383"/>
    </location>
</feature>
<dbReference type="InterPro" id="IPR036259">
    <property type="entry name" value="MFS_trans_sf"/>
</dbReference>
<dbReference type="GO" id="GO:0005886">
    <property type="term" value="C:plasma membrane"/>
    <property type="evidence" value="ECO:0007669"/>
    <property type="project" value="UniProtKB-SubCell"/>
</dbReference>
<keyword evidence="6 7" id="KW-0472">Membrane</keyword>
<feature type="transmembrane region" description="Helical" evidence="7">
    <location>
        <begin position="12"/>
        <end position="31"/>
    </location>
</feature>
<sequence>MNFLELQVTLSFCIIFFLRMLGMFMVVPVLSKYGMFLDGGNKFLIGLSIGIYGIAQVLFQIPFGILFDRFNRKKIILMGLFVFLIGNIISASIHSIWGLIIGRFLQGSGAISGVCMAYLSDYIREAHRVKSIAAIGVSFAVSFLISIISGPLIIQKFGFFAIFWIASCLSIICMIIVIVLLPVLQRNQFKKRTHFSYKQLLKLFLNKIFFRSYMGIFFLHCILMINFMIIPNQLEILGCILSYHWKIYLYTILISFLILFFFTIYCKNQFILKNIIEISIFLILISECIILLLHSYLFGMIIFIQIFFISFNFLEVFLSSNISNNISKNYKGSAMSIYSTSQFLGIAFGGIFSGWIYSVFTLSQICLLQIFIVLIWYFFSFFCKK</sequence>
<evidence type="ECO:0000256" key="2">
    <source>
        <dbReference type="ARBA" id="ARBA00022448"/>
    </source>
</evidence>
<comment type="subcellular location">
    <subcellularLocation>
        <location evidence="1">Cell membrane</location>
        <topology evidence="1">Multi-pass membrane protein</topology>
    </subcellularLocation>
</comment>
<dbReference type="Pfam" id="PF07690">
    <property type="entry name" value="MFS_1"/>
    <property type="match status" value="1"/>
</dbReference>
<dbReference type="AlphaFoldDB" id="A0A6C1FC78"/>
<evidence type="ECO:0000256" key="4">
    <source>
        <dbReference type="ARBA" id="ARBA00022692"/>
    </source>
</evidence>
<feature type="transmembrane region" description="Helical" evidence="7">
    <location>
        <begin position="302"/>
        <end position="323"/>
    </location>
</feature>
<evidence type="ECO:0000256" key="7">
    <source>
        <dbReference type="SAM" id="Phobius"/>
    </source>
</evidence>
<keyword evidence="3" id="KW-1003">Cell membrane</keyword>
<dbReference type="Gene3D" id="1.20.1250.20">
    <property type="entry name" value="MFS general substrate transporter like domains"/>
    <property type="match status" value="1"/>
</dbReference>
<feature type="transmembrane region" description="Helical" evidence="7">
    <location>
        <begin position="335"/>
        <end position="356"/>
    </location>
</feature>
<gene>
    <name evidence="9" type="ORF">GUU85_02180</name>
</gene>
<evidence type="ECO:0000256" key="6">
    <source>
        <dbReference type="ARBA" id="ARBA00023136"/>
    </source>
</evidence>
<evidence type="ECO:0000256" key="1">
    <source>
        <dbReference type="ARBA" id="ARBA00004651"/>
    </source>
</evidence>
<dbReference type="PANTHER" id="PTHR23517:SF2">
    <property type="entry name" value="MULTIDRUG RESISTANCE PROTEIN MDTH"/>
    <property type="match status" value="1"/>
</dbReference>
<feature type="transmembrane region" description="Helical" evidence="7">
    <location>
        <begin position="160"/>
        <end position="184"/>
    </location>
</feature>
<dbReference type="EMBL" id="CP047588">
    <property type="protein sequence ID" value="QIE02150.1"/>
    <property type="molecule type" value="Genomic_DNA"/>
</dbReference>
<feature type="transmembrane region" description="Helical" evidence="7">
    <location>
        <begin position="43"/>
        <end position="63"/>
    </location>
</feature>
<evidence type="ECO:0000256" key="5">
    <source>
        <dbReference type="ARBA" id="ARBA00022989"/>
    </source>
</evidence>
<name>A0A6C1FC78_BUCUN</name>
<feature type="transmembrane region" description="Helical" evidence="7">
    <location>
        <begin position="75"/>
        <end position="94"/>
    </location>
</feature>
<dbReference type="InterPro" id="IPR011701">
    <property type="entry name" value="MFS"/>
</dbReference>
<dbReference type="Proteomes" id="UP000502958">
    <property type="component" value="Chromosome"/>
</dbReference>
<accession>A0A6C1FC78</accession>
<feature type="transmembrane region" description="Helical" evidence="7">
    <location>
        <begin position="247"/>
        <end position="266"/>
    </location>
</feature>
<reference evidence="9 10" key="1">
    <citation type="submission" date="2020-01" db="EMBL/GenBank/DDBJ databases">
        <title>Complete genome of Buchnera aphidicola isolated from Chaitophorus populeti.</title>
        <authorList>
            <person name="Park J."/>
            <person name="Xi H."/>
        </authorList>
    </citation>
    <scope>NUCLEOTIDE SEQUENCE [LARGE SCALE GENOMIC DNA]</scope>
    <source>
        <strain evidence="9 10">UsonBac</strain>
    </source>
</reference>
<dbReference type="InterPro" id="IPR020846">
    <property type="entry name" value="MFS_dom"/>
</dbReference>
<keyword evidence="4 7" id="KW-0812">Transmembrane</keyword>